<feature type="compositionally biased region" description="Polar residues" evidence="1">
    <location>
        <begin position="86"/>
        <end position="101"/>
    </location>
</feature>
<sequence length="124" mass="13263">MSYTHLRPSQGREAIRSQILGGSVGNTSSRPINGQHESPSQAPPRCLSLSHRSQGIRTYRNMSYTHLRPSQGREAIRSQILGGSVGNTSSRPINGQHESPSQAPPSSNPCLICTSQSSSVVVPS</sequence>
<dbReference type="Proteomes" id="UP000712281">
    <property type="component" value="Unassembled WGS sequence"/>
</dbReference>
<reference evidence="2" key="1">
    <citation type="submission" date="2019-12" db="EMBL/GenBank/DDBJ databases">
        <title>Genome sequencing and annotation of Brassica cretica.</title>
        <authorList>
            <person name="Studholme D.J."/>
            <person name="Sarris P.F."/>
        </authorList>
    </citation>
    <scope>NUCLEOTIDE SEQUENCE</scope>
    <source>
        <strain evidence="2">PFS-001/15</strain>
        <tissue evidence="2">Leaf</tissue>
    </source>
</reference>
<organism evidence="2 3">
    <name type="scientific">Brassica cretica</name>
    <name type="common">Mustard</name>
    <dbReference type="NCBI Taxonomy" id="69181"/>
    <lineage>
        <taxon>Eukaryota</taxon>
        <taxon>Viridiplantae</taxon>
        <taxon>Streptophyta</taxon>
        <taxon>Embryophyta</taxon>
        <taxon>Tracheophyta</taxon>
        <taxon>Spermatophyta</taxon>
        <taxon>Magnoliopsida</taxon>
        <taxon>eudicotyledons</taxon>
        <taxon>Gunneridae</taxon>
        <taxon>Pentapetalae</taxon>
        <taxon>rosids</taxon>
        <taxon>malvids</taxon>
        <taxon>Brassicales</taxon>
        <taxon>Brassicaceae</taxon>
        <taxon>Brassiceae</taxon>
        <taxon>Brassica</taxon>
    </lineage>
</organism>
<gene>
    <name evidence="2" type="ORF">F2Q68_00018150</name>
</gene>
<name>A0A8S9HLJ6_BRACR</name>
<evidence type="ECO:0000256" key="1">
    <source>
        <dbReference type="SAM" id="MobiDB-lite"/>
    </source>
</evidence>
<evidence type="ECO:0000313" key="3">
    <source>
        <dbReference type="Proteomes" id="UP000712281"/>
    </source>
</evidence>
<feature type="region of interest" description="Disordered" evidence="1">
    <location>
        <begin position="1"/>
        <end position="58"/>
    </location>
</feature>
<dbReference type="AlphaFoldDB" id="A0A8S9HLJ6"/>
<accession>A0A8S9HLJ6</accession>
<comment type="caution">
    <text evidence="2">The sequence shown here is derived from an EMBL/GenBank/DDBJ whole genome shotgun (WGS) entry which is preliminary data.</text>
</comment>
<feature type="region of interest" description="Disordered" evidence="1">
    <location>
        <begin position="79"/>
        <end position="110"/>
    </location>
</feature>
<protein>
    <submittedName>
        <fullName evidence="2">Uncharacterized protein</fullName>
    </submittedName>
</protein>
<proteinExistence type="predicted"/>
<feature type="compositionally biased region" description="Polar residues" evidence="1">
    <location>
        <begin position="25"/>
        <end position="40"/>
    </location>
</feature>
<evidence type="ECO:0000313" key="2">
    <source>
        <dbReference type="EMBL" id="KAF2560151.1"/>
    </source>
</evidence>
<dbReference type="EMBL" id="QGKW02001940">
    <property type="protein sequence ID" value="KAF2560151.1"/>
    <property type="molecule type" value="Genomic_DNA"/>
</dbReference>